<protein>
    <submittedName>
        <fullName evidence="2">Uncharacterized protein</fullName>
    </submittedName>
</protein>
<proteinExistence type="predicted"/>
<dbReference type="AlphaFoldDB" id="A0A252BEC3"/>
<sequence length="151" mass="16103">MRSTNRHNVFPALAATALAGILASSETLTAAPAAKSEGYSPIIQAKNDYFSAKAQADILGDHPAATPGHPNHAENEHQTDLALTKMWGAVSVLAATPAKTFDEIKAKADVAQFEFVDYCKDFVMEGSSSEVRLAISIVKDLARLNRTNAFA</sequence>
<evidence type="ECO:0000313" key="3">
    <source>
        <dbReference type="Proteomes" id="UP000194999"/>
    </source>
</evidence>
<organism evidence="2 3">
    <name type="scientific">Acetobacter orientalis</name>
    <dbReference type="NCBI Taxonomy" id="146474"/>
    <lineage>
        <taxon>Bacteria</taxon>
        <taxon>Pseudomonadati</taxon>
        <taxon>Pseudomonadota</taxon>
        <taxon>Alphaproteobacteria</taxon>
        <taxon>Acetobacterales</taxon>
        <taxon>Acetobacteraceae</taxon>
        <taxon>Acetobacter</taxon>
    </lineage>
</organism>
<dbReference type="EMBL" id="JOOY01000020">
    <property type="protein sequence ID" value="OUJ02740.1"/>
    <property type="molecule type" value="Genomic_DNA"/>
</dbReference>
<name>A0A252BEC3_9PROT</name>
<comment type="caution">
    <text evidence="2">The sequence shown here is derived from an EMBL/GenBank/DDBJ whole genome shotgun (WGS) entry which is preliminary data.</text>
</comment>
<reference evidence="2 3" key="1">
    <citation type="submission" date="2014-06" db="EMBL/GenBank/DDBJ databases">
        <authorList>
            <person name="Ju J."/>
            <person name="Zhang J."/>
        </authorList>
    </citation>
    <scope>NUCLEOTIDE SEQUENCE [LARGE SCALE GENOMIC DNA]</scope>
    <source>
        <strain evidence="2">DmW_048</strain>
    </source>
</reference>
<gene>
    <name evidence="2" type="ORF">HK15_04475</name>
</gene>
<accession>A0A252BEC3</accession>
<dbReference type="RefSeq" id="WP_094755027.1">
    <property type="nucleotide sequence ID" value="NZ_JOOY01000020.1"/>
</dbReference>
<feature type="chain" id="PRO_5012897129" evidence="1">
    <location>
        <begin position="31"/>
        <end position="151"/>
    </location>
</feature>
<keyword evidence="1" id="KW-0732">Signal</keyword>
<evidence type="ECO:0000256" key="1">
    <source>
        <dbReference type="SAM" id="SignalP"/>
    </source>
</evidence>
<feature type="signal peptide" evidence="1">
    <location>
        <begin position="1"/>
        <end position="30"/>
    </location>
</feature>
<dbReference type="Proteomes" id="UP000194999">
    <property type="component" value="Unassembled WGS sequence"/>
</dbReference>
<evidence type="ECO:0000313" key="2">
    <source>
        <dbReference type="EMBL" id="OUJ02740.1"/>
    </source>
</evidence>